<dbReference type="EMBL" id="CAJVPY010058016">
    <property type="protein sequence ID" value="CAG8819491.1"/>
    <property type="molecule type" value="Genomic_DNA"/>
</dbReference>
<feature type="non-terminal residue" evidence="2">
    <location>
        <position position="1"/>
    </location>
</feature>
<protein>
    <submittedName>
        <fullName evidence="2">18694_t:CDS:1</fullName>
    </submittedName>
</protein>
<reference evidence="2" key="1">
    <citation type="submission" date="2021-06" db="EMBL/GenBank/DDBJ databases">
        <authorList>
            <person name="Kallberg Y."/>
            <person name="Tangrot J."/>
            <person name="Rosling A."/>
        </authorList>
    </citation>
    <scope>NUCLEOTIDE SEQUENCE</scope>
    <source>
        <strain evidence="2">MA453B</strain>
    </source>
</reference>
<feature type="non-terminal residue" evidence="2">
    <location>
        <position position="94"/>
    </location>
</feature>
<keyword evidence="3" id="KW-1185">Reference proteome</keyword>
<feature type="region of interest" description="Disordered" evidence="1">
    <location>
        <begin position="43"/>
        <end position="94"/>
    </location>
</feature>
<sequence>RNLHNWLNTCCQKGKYASEQEQGIVQKVIEKLLEDILVNWVENSSSTESSDESSSREFWSAPPINEIVDDDNNDTQQSFNIIEVDNNNDTQQSS</sequence>
<proteinExistence type="predicted"/>
<evidence type="ECO:0000313" key="2">
    <source>
        <dbReference type="EMBL" id="CAG8819491.1"/>
    </source>
</evidence>
<name>A0A9N9KBQ8_9GLOM</name>
<comment type="caution">
    <text evidence="2">The sequence shown here is derived from an EMBL/GenBank/DDBJ whole genome shotgun (WGS) entry which is preliminary data.</text>
</comment>
<evidence type="ECO:0000313" key="3">
    <source>
        <dbReference type="Proteomes" id="UP000789405"/>
    </source>
</evidence>
<evidence type="ECO:0000256" key="1">
    <source>
        <dbReference type="SAM" id="MobiDB-lite"/>
    </source>
</evidence>
<dbReference type="AlphaFoldDB" id="A0A9N9KBQ8"/>
<dbReference type="Proteomes" id="UP000789405">
    <property type="component" value="Unassembled WGS sequence"/>
</dbReference>
<feature type="compositionally biased region" description="Polar residues" evidence="1">
    <location>
        <begin position="74"/>
        <end position="94"/>
    </location>
</feature>
<gene>
    <name evidence="2" type="ORF">DERYTH_LOCUS26787</name>
</gene>
<organism evidence="2 3">
    <name type="scientific">Dentiscutata erythropus</name>
    <dbReference type="NCBI Taxonomy" id="1348616"/>
    <lineage>
        <taxon>Eukaryota</taxon>
        <taxon>Fungi</taxon>
        <taxon>Fungi incertae sedis</taxon>
        <taxon>Mucoromycota</taxon>
        <taxon>Glomeromycotina</taxon>
        <taxon>Glomeromycetes</taxon>
        <taxon>Diversisporales</taxon>
        <taxon>Gigasporaceae</taxon>
        <taxon>Dentiscutata</taxon>
    </lineage>
</organism>
<accession>A0A9N9KBQ8</accession>